<dbReference type="Gene3D" id="1.10.10.60">
    <property type="entry name" value="Homeodomain-like"/>
    <property type="match status" value="1"/>
</dbReference>
<dbReference type="RefSeq" id="WP_160648335.1">
    <property type="nucleotide sequence ID" value="NZ_RSEJ01000001.1"/>
</dbReference>
<accession>A0ABW9YD86</accession>
<feature type="domain" description="HTH araC/xylS-type" evidence="4">
    <location>
        <begin position="239"/>
        <end position="338"/>
    </location>
</feature>
<dbReference type="PANTHER" id="PTHR47894:SF1">
    <property type="entry name" value="HTH-TYPE TRANSCRIPTIONAL REGULATOR VQSM"/>
    <property type="match status" value="1"/>
</dbReference>
<dbReference type="SMART" id="SM00342">
    <property type="entry name" value="HTH_ARAC"/>
    <property type="match status" value="1"/>
</dbReference>
<keyword evidence="6" id="KW-1185">Reference proteome</keyword>
<dbReference type="PROSITE" id="PS01124">
    <property type="entry name" value="HTH_ARAC_FAMILY_2"/>
    <property type="match status" value="1"/>
</dbReference>
<dbReference type="Pfam" id="PF12833">
    <property type="entry name" value="HTH_18"/>
    <property type="match status" value="1"/>
</dbReference>
<evidence type="ECO:0000313" key="6">
    <source>
        <dbReference type="Proteomes" id="UP000738517"/>
    </source>
</evidence>
<comment type="caution">
    <text evidence="5">The sequence shown here is derived from an EMBL/GenBank/DDBJ whole genome shotgun (WGS) entry which is preliminary data.</text>
</comment>
<sequence length="340" mass="38916">MTDLSIYNIHEGWFKILDLSAIEFGIDIEEHINEFKSIKAASKKIDVRNARKIHYDIINITGYNCFPITAAKNITPLTFGHFSLSLWSSKNIASLLKNFSDYSIVLGSSVRIRHIKNTDNTELWLVDNELSDRESTLSNVGMIFYLSTIIYIISKAAYLNSLPSLTVHLRNSPKSTEYAKKLSEIFNCKVKINQPVYKLSFGKKLLNQKLYYHDSNIHQQSKSSVENQAMQLKPYDIISKIYDILNGKSTLSNNSKEDISSYLCISTRTLNRRLAQSGTSFRNLIETYKFEKSLLLLSQSNIKTTEIAYKLGFSDCSSFTRAFKRWTSGMSPSKWRSLNL</sequence>
<evidence type="ECO:0000256" key="3">
    <source>
        <dbReference type="ARBA" id="ARBA00023163"/>
    </source>
</evidence>
<dbReference type="Pfam" id="PF12625">
    <property type="entry name" value="Arabinose_bd"/>
    <property type="match status" value="1"/>
</dbReference>
<reference evidence="5 6" key="1">
    <citation type="journal article" date="2017" name="Int. J. Syst. Evol. Microbiol.">
        <title>Photobacterium alginatilyticum sp. nov., a marine bacterium isolated from bottom seawater.</title>
        <authorList>
            <person name="Wang X."/>
            <person name="Wang Y."/>
            <person name="Yang X."/>
            <person name="Sun H."/>
            <person name="Li B."/>
            <person name="Zhang X.H."/>
        </authorList>
    </citation>
    <scope>NUCLEOTIDE SEQUENCE [LARGE SCALE GENOMIC DNA]</scope>
    <source>
        <strain evidence="5 6">P03D4</strain>
    </source>
</reference>
<proteinExistence type="predicted"/>
<dbReference type="PANTHER" id="PTHR47894">
    <property type="entry name" value="HTH-TYPE TRANSCRIPTIONAL REGULATOR GADX"/>
    <property type="match status" value="1"/>
</dbReference>
<dbReference type="EMBL" id="RSEJ01000001">
    <property type="protein sequence ID" value="NBI51228.1"/>
    <property type="molecule type" value="Genomic_DNA"/>
</dbReference>
<dbReference type="InterPro" id="IPR009057">
    <property type="entry name" value="Homeodomain-like_sf"/>
</dbReference>
<dbReference type="Proteomes" id="UP000738517">
    <property type="component" value="Unassembled WGS sequence"/>
</dbReference>
<evidence type="ECO:0000313" key="5">
    <source>
        <dbReference type="EMBL" id="NBI51228.1"/>
    </source>
</evidence>
<organism evidence="5 6">
    <name type="scientific">Photobacterium alginatilyticum</name>
    <dbReference type="NCBI Taxonomy" id="1775171"/>
    <lineage>
        <taxon>Bacteria</taxon>
        <taxon>Pseudomonadati</taxon>
        <taxon>Pseudomonadota</taxon>
        <taxon>Gammaproteobacteria</taxon>
        <taxon>Vibrionales</taxon>
        <taxon>Vibrionaceae</taxon>
        <taxon>Photobacterium</taxon>
    </lineage>
</organism>
<dbReference type="SUPFAM" id="SSF46689">
    <property type="entry name" value="Homeodomain-like"/>
    <property type="match status" value="1"/>
</dbReference>
<evidence type="ECO:0000259" key="4">
    <source>
        <dbReference type="PROSITE" id="PS01124"/>
    </source>
</evidence>
<name>A0ABW9YD86_9GAMM</name>
<dbReference type="InterPro" id="IPR018060">
    <property type="entry name" value="HTH_AraC"/>
</dbReference>
<keyword evidence="2" id="KW-0238">DNA-binding</keyword>
<protein>
    <submittedName>
        <fullName evidence="5">AraC family transcriptional regulator</fullName>
    </submittedName>
</protein>
<dbReference type="InterPro" id="IPR032687">
    <property type="entry name" value="AraC-type_N"/>
</dbReference>
<evidence type="ECO:0000256" key="2">
    <source>
        <dbReference type="ARBA" id="ARBA00023125"/>
    </source>
</evidence>
<keyword evidence="1" id="KW-0805">Transcription regulation</keyword>
<gene>
    <name evidence="5" type="ORF">EIZ48_01395</name>
</gene>
<evidence type="ECO:0000256" key="1">
    <source>
        <dbReference type="ARBA" id="ARBA00023015"/>
    </source>
</evidence>
<keyword evidence="3" id="KW-0804">Transcription</keyword>